<organism evidence="1 2">
    <name type="scientific">Mycobacterium phage Bipper</name>
    <dbReference type="NCBI Taxonomy" id="1805457"/>
    <lineage>
        <taxon>Viruses</taxon>
        <taxon>Duplodnaviria</taxon>
        <taxon>Heunggongvirae</taxon>
        <taxon>Uroviricota</taxon>
        <taxon>Caudoviricetes</taxon>
        <taxon>Bippervirus</taxon>
        <taxon>Bippervirus bipper</taxon>
    </lineage>
</organism>
<dbReference type="KEGG" id="vg:29125813"/>
<accession>A0A142F2M0</accession>
<dbReference type="EMBL" id="KU728633">
    <property type="protein sequence ID" value="AMQ67027.1"/>
    <property type="molecule type" value="Genomic_DNA"/>
</dbReference>
<dbReference type="GeneID" id="29125813"/>
<evidence type="ECO:0000313" key="1">
    <source>
        <dbReference type="EMBL" id="AMQ67027.1"/>
    </source>
</evidence>
<name>A0A142F2M0_9CAUD</name>
<proteinExistence type="predicted"/>
<sequence>MVCERAWTDDQRPYYRTRSLCPQCFWSRPTPPPPGGWLANMVARLWLPGDELPDEPIVELDPAFVDIGHVSEDQP</sequence>
<reference evidence="2" key="1">
    <citation type="submission" date="2016-02" db="EMBL/GenBank/DDBJ databases">
        <authorList>
            <person name="Isern S."/>
            <person name="Barcellona C.M."/>
            <person name="Dozier K.D."/>
            <person name="Faust J.M."/>
            <person name="Fedrick A.J."/>
            <person name="Gagliardi L.E."/>
            <person name="Gatt S.M."/>
            <person name="Gleason P.S."/>
            <person name="Gomez E.A."/>
            <person name="Hoffman A.M."/>
            <person name="Jenkins M."/>
            <person name="Jones M.J."/>
            <person name="Lang J.F."/>
            <person name="Lequay S.M."/>
            <person name="Mars P.J."/>
            <person name="Mtchedlidze N."/>
            <person name="Osking Z.B."/>
            <person name="Paul L.M."/>
            <person name="Pica A.N."/>
            <person name="Robison M.D."/>
            <person name="Rodriguez D."/>
            <person name="Rosales K.A."/>
            <person name="Saravis L.E."/>
            <person name="Sisson B.M."/>
            <person name="Tan A.L."/>
            <person name="Voltaire R."/>
            <person name="Michael S.F."/>
            <person name="Warner M.H."/>
            <person name="Bradley K.W."/>
            <person name="Asai D.J."/>
            <person name="Bowman C.A."/>
            <person name="Russell D.A."/>
            <person name="Pope W.H."/>
            <person name="Jacobs-Sera D."/>
            <person name="Hendrix R.W."/>
            <person name="Hatfull G.F."/>
        </authorList>
    </citation>
    <scope>NUCLEOTIDE SEQUENCE [LARGE SCALE GENOMIC DNA]</scope>
</reference>
<gene>
    <name evidence="1" type="primary">92</name>
    <name evidence="1" type="ORF">SEA_BIPPER_92</name>
</gene>
<keyword evidence="2" id="KW-1185">Reference proteome</keyword>
<evidence type="ECO:0000313" key="2">
    <source>
        <dbReference type="Proteomes" id="UP000201826"/>
    </source>
</evidence>
<dbReference type="Proteomes" id="UP000201826">
    <property type="component" value="Segment"/>
</dbReference>
<dbReference type="RefSeq" id="YP_009303239.1">
    <property type="nucleotide sequence ID" value="NC_031253.1"/>
</dbReference>
<protein>
    <submittedName>
        <fullName evidence="1">Uncharacterized protein</fullName>
    </submittedName>
</protein>